<keyword evidence="8" id="KW-1185">Reference proteome</keyword>
<gene>
    <name evidence="9" type="ORF">K489DRAFT_60615</name>
</gene>
<dbReference type="InterPro" id="IPR013083">
    <property type="entry name" value="Znf_RING/FYVE/PHD"/>
</dbReference>
<dbReference type="InterPro" id="IPR001841">
    <property type="entry name" value="Znf_RING"/>
</dbReference>
<sequence>MPPPRQTNRNVVDLTAESPPMPAASATRDRKRAREADSSAEGGSEKRSRVAVDDIEEIDLAEDEMTAEEKVLQAQQREAIQAQRAGEDGGPHRIGQRQCVICMENFTNITATHCGHFYCHECLIRSLMAAEKTNERNTGNCPICRKTVSRANRAATKPHIIPISFMTKGAFERNKRRRMTHDDESYRHSRSRP</sequence>
<proteinExistence type="predicted"/>
<evidence type="ECO:0000256" key="4">
    <source>
        <dbReference type="PROSITE-ProRule" id="PRU00175"/>
    </source>
</evidence>
<dbReference type="InterPro" id="IPR017907">
    <property type="entry name" value="Znf_RING_CS"/>
</dbReference>
<evidence type="ECO:0000259" key="7">
    <source>
        <dbReference type="PROSITE" id="PS50089"/>
    </source>
</evidence>
<protein>
    <recommendedName>
        <fullName evidence="7">RING-type domain-containing protein</fullName>
    </recommendedName>
</protein>
<dbReference type="GeneID" id="54366555"/>
<feature type="compositionally biased region" description="Polar residues" evidence="6">
    <location>
        <begin position="1"/>
        <end position="10"/>
    </location>
</feature>
<dbReference type="OrthoDB" id="6270329at2759"/>
<keyword evidence="5" id="KW-0175">Coiled coil</keyword>
<dbReference type="PROSITE" id="PS00518">
    <property type="entry name" value="ZF_RING_1"/>
    <property type="match status" value="1"/>
</dbReference>
<evidence type="ECO:0000313" key="9">
    <source>
        <dbReference type="RefSeq" id="XP_033456900.1"/>
    </source>
</evidence>
<dbReference type="PANTHER" id="PTHR23041:SF78">
    <property type="entry name" value="E3 UBIQUITIN-PROTEIN LIGASE RNF4"/>
    <property type="match status" value="1"/>
</dbReference>
<dbReference type="AlphaFoldDB" id="A0A6J3LX30"/>
<reference evidence="9" key="2">
    <citation type="submission" date="2020-04" db="EMBL/GenBank/DDBJ databases">
        <authorList>
            <consortium name="NCBI Genome Project"/>
        </authorList>
    </citation>
    <scope>NUCLEOTIDE SEQUENCE</scope>
    <source>
        <strain evidence="9">CBS 342.82</strain>
    </source>
</reference>
<evidence type="ECO:0000256" key="6">
    <source>
        <dbReference type="SAM" id="MobiDB-lite"/>
    </source>
</evidence>
<name>A0A6J3LX30_9PEZI</name>
<evidence type="ECO:0000256" key="3">
    <source>
        <dbReference type="ARBA" id="ARBA00022833"/>
    </source>
</evidence>
<dbReference type="Gene3D" id="3.30.40.10">
    <property type="entry name" value="Zinc/RING finger domain, C3HC4 (zinc finger)"/>
    <property type="match status" value="1"/>
</dbReference>
<dbReference type="Proteomes" id="UP000504637">
    <property type="component" value="Unplaced"/>
</dbReference>
<feature type="compositionally biased region" description="Basic and acidic residues" evidence="6">
    <location>
        <begin position="32"/>
        <end position="52"/>
    </location>
</feature>
<dbReference type="RefSeq" id="XP_033456900.1">
    <property type="nucleotide sequence ID" value="XM_033608755.1"/>
</dbReference>
<evidence type="ECO:0000256" key="1">
    <source>
        <dbReference type="ARBA" id="ARBA00022723"/>
    </source>
</evidence>
<evidence type="ECO:0000256" key="2">
    <source>
        <dbReference type="ARBA" id="ARBA00022771"/>
    </source>
</evidence>
<feature type="region of interest" description="Disordered" evidence="6">
    <location>
        <begin position="1"/>
        <end position="54"/>
    </location>
</feature>
<evidence type="ECO:0000256" key="5">
    <source>
        <dbReference type="SAM" id="Coils"/>
    </source>
</evidence>
<organism evidence="9">
    <name type="scientific">Dissoconium aciculare CBS 342.82</name>
    <dbReference type="NCBI Taxonomy" id="1314786"/>
    <lineage>
        <taxon>Eukaryota</taxon>
        <taxon>Fungi</taxon>
        <taxon>Dikarya</taxon>
        <taxon>Ascomycota</taxon>
        <taxon>Pezizomycotina</taxon>
        <taxon>Dothideomycetes</taxon>
        <taxon>Dothideomycetidae</taxon>
        <taxon>Mycosphaerellales</taxon>
        <taxon>Dissoconiaceae</taxon>
        <taxon>Dissoconium</taxon>
    </lineage>
</organism>
<dbReference type="SMART" id="SM00184">
    <property type="entry name" value="RING"/>
    <property type="match status" value="1"/>
</dbReference>
<accession>A0A6J3LX30</accession>
<dbReference type="PANTHER" id="PTHR23041">
    <property type="entry name" value="RING FINGER DOMAIN-CONTAINING"/>
    <property type="match status" value="1"/>
</dbReference>
<feature type="region of interest" description="Disordered" evidence="6">
    <location>
        <begin position="173"/>
        <end position="193"/>
    </location>
</feature>
<reference evidence="9" key="3">
    <citation type="submission" date="2025-08" db="UniProtKB">
        <authorList>
            <consortium name="RefSeq"/>
        </authorList>
    </citation>
    <scope>IDENTIFICATION</scope>
    <source>
        <strain evidence="9">CBS 342.82</strain>
    </source>
</reference>
<keyword evidence="2 4" id="KW-0863">Zinc-finger</keyword>
<keyword evidence="3" id="KW-0862">Zinc</keyword>
<feature type="coiled-coil region" evidence="5">
    <location>
        <begin position="58"/>
        <end position="85"/>
    </location>
</feature>
<dbReference type="GO" id="GO:0008270">
    <property type="term" value="F:zinc ion binding"/>
    <property type="evidence" value="ECO:0007669"/>
    <property type="project" value="UniProtKB-KW"/>
</dbReference>
<dbReference type="InterPro" id="IPR047134">
    <property type="entry name" value="RNF4"/>
</dbReference>
<reference evidence="9" key="1">
    <citation type="submission" date="2020-01" db="EMBL/GenBank/DDBJ databases">
        <authorList>
            <consortium name="DOE Joint Genome Institute"/>
            <person name="Haridas S."/>
            <person name="Albert R."/>
            <person name="Binder M."/>
            <person name="Bloem J."/>
            <person name="Labutti K."/>
            <person name="Salamov A."/>
            <person name="Andreopoulos B."/>
            <person name="Baker S.E."/>
            <person name="Barry K."/>
            <person name="Bills G."/>
            <person name="Bluhm B.H."/>
            <person name="Cannon C."/>
            <person name="Castanera R."/>
            <person name="Culley D.E."/>
            <person name="Daum C."/>
            <person name="Ezra D."/>
            <person name="Gonzalez J.B."/>
            <person name="Henrissat B."/>
            <person name="Kuo A."/>
            <person name="Liang C."/>
            <person name="Lipzen A."/>
            <person name="Lutzoni F."/>
            <person name="Magnuson J."/>
            <person name="Mondo S."/>
            <person name="Nolan M."/>
            <person name="Ohm R."/>
            <person name="Pangilinan J."/>
            <person name="Park H.-J."/>
            <person name="Ramirez L."/>
            <person name="Alfaro M."/>
            <person name="Sun H."/>
            <person name="Tritt A."/>
            <person name="Yoshinaga Y."/>
            <person name="Zwiers L.-H."/>
            <person name="Turgeon B.G."/>
            <person name="Goodwin S.B."/>
            <person name="Spatafora J.W."/>
            <person name="Crous P.W."/>
            <person name="Grigoriev I.V."/>
        </authorList>
    </citation>
    <scope>NUCLEOTIDE SEQUENCE</scope>
    <source>
        <strain evidence="9">CBS 342.82</strain>
    </source>
</reference>
<dbReference type="CDD" id="cd16449">
    <property type="entry name" value="RING-HC"/>
    <property type="match status" value="1"/>
</dbReference>
<keyword evidence="1" id="KW-0479">Metal-binding</keyword>
<dbReference type="Pfam" id="PF13920">
    <property type="entry name" value="zf-C3HC4_3"/>
    <property type="match status" value="1"/>
</dbReference>
<feature type="domain" description="RING-type" evidence="7">
    <location>
        <begin position="99"/>
        <end position="145"/>
    </location>
</feature>
<dbReference type="SUPFAM" id="SSF57850">
    <property type="entry name" value="RING/U-box"/>
    <property type="match status" value="1"/>
</dbReference>
<evidence type="ECO:0000313" key="8">
    <source>
        <dbReference type="Proteomes" id="UP000504637"/>
    </source>
</evidence>
<dbReference type="PROSITE" id="PS50089">
    <property type="entry name" value="ZF_RING_2"/>
    <property type="match status" value="1"/>
</dbReference>